<comment type="subcellular location">
    <subcellularLocation>
        <location evidence="1">Cytoplasm</location>
    </subcellularLocation>
</comment>
<evidence type="ECO:0000256" key="3">
    <source>
        <dbReference type="ARBA" id="ARBA00022490"/>
    </source>
</evidence>
<organism evidence="6 7">
    <name type="scientific">Obba rivulosa</name>
    <dbReference type="NCBI Taxonomy" id="1052685"/>
    <lineage>
        <taxon>Eukaryota</taxon>
        <taxon>Fungi</taxon>
        <taxon>Dikarya</taxon>
        <taxon>Basidiomycota</taxon>
        <taxon>Agaricomycotina</taxon>
        <taxon>Agaricomycetes</taxon>
        <taxon>Polyporales</taxon>
        <taxon>Gelatoporiaceae</taxon>
        <taxon>Obba</taxon>
    </lineage>
</organism>
<comment type="similarity">
    <text evidence="2">Belongs to the SVF1 family.</text>
</comment>
<accession>A0A8E2J6I2</accession>
<reference evidence="6 7" key="1">
    <citation type="submission" date="2016-07" db="EMBL/GenBank/DDBJ databases">
        <title>Draft genome of the white-rot fungus Obba rivulosa 3A-2.</title>
        <authorList>
            <consortium name="DOE Joint Genome Institute"/>
            <person name="Miettinen O."/>
            <person name="Riley R."/>
            <person name="Acob R."/>
            <person name="Barry K."/>
            <person name="Cullen D."/>
            <person name="De Vries R."/>
            <person name="Hainaut M."/>
            <person name="Hatakka A."/>
            <person name="Henrissat B."/>
            <person name="Hilden K."/>
            <person name="Kuo R."/>
            <person name="Labutti K."/>
            <person name="Lipzen A."/>
            <person name="Makela M.R."/>
            <person name="Sandor L."/>
            <person name="Spatafora J.W."/>
            <person name="Grigoriev I.V."/>
            <person name="Hibbett D.S."/>
        </authorList>
    </citation>
    <scope>NUCLEOTIDE SEQUENCE [LARGE SCALE GENOMIC DNA]</scope>
    <source>
        <strain evidence="6 7">3A-2</strain>
    </source>
</reference>
<keyword evidence="3" id="KW-0963">Cytoplasm</keyword>
<dbReference type="GO" id="GO:0006979">
    <property type="term" value="P:response to oxidative stress"/>
    <property type="evidence" value="ECO:0007669"/>
    <property type="project" value="InterPro"/>
</dbReference>
<dbReference type="PANTHER" id="PTHR47107">
    <property type="entry name" value="SVF1-LIKE PROTEIN YDR222W-RELATED"/>
    <property type="match status" value="1"/>
</dbReference>
<dbReference type="OrthoDB" id="2590239at2759"/>
<dbReference type="InterPro" id="IPR033394">
    <property type="entry name" value="Svf1-like_C"/>
</dbReference>
<evidence type="ECO:0000259" key="5">
    <source>
        <dbReference type="Pfam" id="PF17187"/>
    </source>
</evidence>
<gene>
    <name evidence="6" type="ORF">OBBRIDRAFT_789264</name>
</gene>
<dbReference type="Pfam" id="PF08622">
    <property type="entry name" value="Svf1"/>
    <property type="match status" value="1"/>
</dbReference>
<evidence type="ECO:0000259" key="4">
    <source>
        <dbReference type="Pfam" id="PF08622"/>
    </source>
</evidence>
<dbReference type="AlphaFoldDB" id="A0A8E2J6I2"/>
<sequence length="425" mass="45719">MFSSFFSTSAPVDPNAPNFHPVSLAVQPSELFGELEPKDTEWTCPGGFAVETQTFYNFLEDGTSLMCQVIHSAVGVWYPTIQFTCKIYNPNTKETVWKSVNVTNFVTPPPNLDKRSSKADQFSITFKPGADADTPDSYTIRANLGDDLQISLDVTRVAGAPGFKVGKGPKGGFSEFGTDRANPEGYVVHRFWPRDQAKGMYIHKGKAIPANGPGMFVHAIQGMRPNLVAARWNFAHFQSDAHGGVSAIQMEFTTTDAYGPKGAGSGFVTVNVGSLVLGGKLAAVTAETRYPNEQPPDQAGVVSRAVHSKTVLDPDTGYNAPTELVFRWKAPSIVPDAQGSVDATLTVDVGKPDAPKGLIEKVDVLAEIPYVIKTMVNYVAGTKPYIYQWLNQATLDVTGPDALIPGLSGGLKVEGSLYTEATFIS</sequence>
<feature type="domain" description="Svf1-like N-terminal" evidence="4">
    <location>
        <begin position="50"/>
        <end position="221"/>
    </location>
</feature>
<protein>
    <submittedName>
        <fullName evidence="6">Oxidative stress survival Svf1-like protein</fullName>
    </submittedName>
</protein>
<name>A0A8E2J6I2_9APHY</name>
<keyword evidence="7" id="KW-1185">Reference proteome</keyword>
<dbReference type="InterPro" id="IPR051385">
    <property type="entry name" value="Ceramide-binding_SVF1"/>
</dbReference>
<evidence type="ECO:0000313" key="7">
    <source>
        <dbReference type="Proteomes" id="UP000250043"/>
    </source>
</evidence>
<dbReference type="GO" id="GO:0005737">
    <property type="term" value="C:cytoplasm"/>
    <property type="evidence" value="ECO:0007669"/>
    <property type="project" value="UniProtKB-SubCell"/>
</dbReference>
<dbReference type="EMBL" id="KV722344">
    <property type="protein sequence ID" value="OCH94357.1"/>
    <property type="molecule type" value="Genomic_DNA"/>
</dbReference>
<dbReference type="SUPFAM" id="SSF159245">
    <property type="entry name" value="AttH-like"/>
    <property type="match status" value="1"/>
</dbReference>
<dbReference type="Proteomes" id="UP000250043">
    <property type="component" value="Unassembled WGS sequence"/>
</dbReference>
<dbReference type="PANTHER" id="PTHR47107:SF1">
    <property type="entry name" value="CERAMIDE-BINDING PROTEIN SVF1-RELATED"/>
    <property type="match status" value="1"/>
</dbReference>
<feature type="domain" description="Svf1-like C-terminal" evidence="5">
    <location>
        <begin position="223"/>
        <end position="425"/>
    </location>
</feature>
<dbReference type="InterPro" id="IPR013931">
    <property type="entry name" value="Svf1-like_N"/>
</dbReference>
<evidence type="ECO:0000313" key="6">
    <source>
        <dbReference type="EMBL" id="OCH94357.1"/>
    </source>
</evidence>
<evidence type="ECO:0000256" key="2">
    <source>
        <dbReference type="ARBA" id="ARBA00009069"/>
    </source>
</evidence>
<dbReference type="Pfam" id="PF17187">
    <property type="entry name" value="Svf1_C"/>
    <property type="match status" value="1"/>
</dbReference>
<proteinExistence type="inferred from homology"/>
<evidence type="ECO:0000256" key="1">
    <source>
        <dbReference type="ARBA" id="ARBA00004496"/>
    </source>
</evidence>